<evidence type="ECO:0000256" key="7">
    <source>
        <dbReference type="ARBA" id="ARBA00023306"/>
    </source>
</evidence>
<keyword evidence="7" id="KW-0131">Cell cycle</keyword>
<evidence type="ECO:0000313" key="12">
    <source>
        <dbReference type="Proteomes" id="UP000886751"/>
    </source>
</evidence>
<dbReference type="AlphaFoldDB" id="A0A9D1Y1T5"/>
<keyword evidence="2" id="KW-1003">Cell membrane</keyword>
<reference evidence="11" key="2">
    <citation type="submission" date="2021-04" db="EMBL/GenBank/DDBJ databases">
        <authorList>
            <person name="Gilroy R."/>
        </authorList>
    </citation>
    <scope>NUCLEOTIDE SEQUENCE</scope>
    <source>
        <strain evidence="11">ChiHecec2B26-7398</strain>
    </source>
</reference>
<evidence type="ECO:0000256" key="8">
    <source>
        <dbReference type="SAM" id="MobiDB-lite"/>
    </source>
</evidence>
<protein>
    <submittedName>
        <fullName evidence="11">FtsQ-type POTRA domain-containing protein</fullName>
    </submittedName>
</protein>
<keyword evidence="5 9" id="KW-1133">Transmembrane helix</keyword>
<keyword evidence="6 9" id="KW-0472">Membrane</keyword>
<keyword evidence="4 9" id="KW-0812">Transmembrane</keyword>
<feature type="compositionally biased region" description="Acidic residues" evidence="8">
    <location>
        <begin position="355"/>
        <end position="381"/>
    </location>
</feature>
<name>A0A9D1Y1T5_9FIRM</name>
<proteinExistence type="predicted"/>
<evidence type="ECO:0000313" key="11">
    <source>
        <dbReference type="EMBL" id="HIX95427.1"/>
    </source>
</evidence>
<dbReference type="InterPro" id="IPR034746">
    <property type="entry name" value="POTRA"/>
</dbReference>
<sequence length="388" mass="42604">MDRDQRSRQQKSRGGSFARPAQKRSLGSRMGLQKQAPPRQRPGPQPKPPRRPQPQLNPQKAGYVPGTPRRQRRVTQAEVLRRRNRRRALGMLGVLAVLVLGAFVSVNLLFKVTAFRIENFDRSTPADTGIYTEDEIIAALGIEQNSNLFGFSTAEKTQRLQAQFPYLEEVRVDVQLPGTVVVKVRPATERFACMYSGGWVVLSDARKILRSELSQPEGLTLLSCSLPADFTPEVGQTLTPQTYNSLLEGDTAATPEAARPTAEETLTQLCALLESEGLTDGVTAIDVMDQSKLSFTYQGRIVVTLGNANRLDYKVRLAAAALLDPEKGLLASDRGTLDVSYQQTDGEIRGYFAPEEPEPTPEPTPEPEEGEDGEGEGESGEETPAPQE</sequence>
<evidence type="ECO:0000256" key="2">
    <source>
        <dbReference type="ARBA" id="ARBA00022475"/>
    </source>
</evidence>
<comment type="subcellular location">
    <subcellularLocation>
        <location evidence="1">Membrane</location>
    </subcellularLocation>
</comment>
<feature type="domain" description="POTRA" evidence="10">
    <location>
        <begin position="110"/>
        <end position="187"/>
    </location>
</feature>
<feature type="region of interest" description="Disordered" evidence="8">
    <location>
        <begin position="341"/>
        <end position="388"/>
    </location>
</feature>
<evidence type="ECO:0000259" key="10">
    <source>
        <dbReference type="PROSITE" id="PS51779"/>
    </source>
</evidence>
<organism evidence="11 12">
    <name type="scientific">Candidatus Gemmiger excrementipullorum</name>
    <dbReference type="NCBI Taxonomy" id="2838610"/>
    <lineage>
        <taxon>Bacteria</taxon>
        <taxon>Bacillati</taxon>
        <taxon>Bacillota</taxon>
        <taxon>Clostridia</taxon>
        <taxon>Eubacteriales</taxon>
        <taxon>Gemmiger</taxon>
    </lineage>
</organism>
<reference evidence="11" key="1">
    <citation type="journal article" date="2021" name="PeerJ">
        <title>Extensive microbial diversity within the chicken gut microbiome revealed by metagenomics and culture.</title>
        <authorList>
            <person name="Gilroy R."/>
            <person name="Ravi A."/>
            <person name="Getino M."/>
            <person name="Pursley I."/>
            <person name="Horton D.L."/>
            <person name="Alikhan N.F."/>
            <person name="Baker D."/>
            <person name="Gharbi K."/>
            <person name="Hall N."/>
            <person name="Watson M."/>
            <person name="Adriaenssens E.M."/>
            <person name="Foster-Nyarko E."/>
            <person name="Jarju S."/>
            <person name="Secka A."/>
            <person name="Antonio M."/>
            <person name="Oren A."/>
            <person name="Chaudhuri R.R."/>
            <person name="La Ragione R."/>
            <person name="Hildebrand F."/>
            <person name="Pallen M.J."/>
        </authorList>
    </citation>
    <scope>NUCLEOTIDE SEQUENCE</scope>
    <source>
        <strain evidence="11">ChiHecec2B26-7398</strain>
    </source>
</reference>
<dbReference type="Proteomes" id="UP000886751">
    <property type="component" value="Unassembled WGS sequence"/>
</dbReference>
<dbReference type="GO" id="GO:0016020">
    <property type="term" value="C:membrane"/>
    <property type="evidence" value="ECO:0007669"/>
    <property type="project" value="UniProtKB-SubCell"/>
</dbReference>
<dbReference type="Pfam" id="PF08478">
    <property type="entry name" value="POTRA_1"/>
    <property type="match status" value="1"/>
</dbReference>
<dbReference type="GO" id="GO:0051301">
    <property type="term" value="P:cell division"/>
    <property type="evidence" value="ECO:0007669"/>
    <property type="project" value="UniProtKB-KW"/>
</dbReference>
<dbReference type="EMBL" id="DXEI01000122">
    <property type="protein sequence ID" value="HIX95427.1"/>
    <property type="molecule type" value="Genomic_DNA"/>
</dbReference>
<gene>
    <name evidence="11" type="ORF">H9846_08215</name>
</gene>
<dbReference type="PROSITE" id="PS51779">
    <property type="entry name" value="POTRA"/>
    <property type="match status" value="1"/>
</dbReference>
<evidence type="ECO:0000256" key="6">
    <source>
        <dbReference type="ARBA" id="ARBA00023136"/>
    </source>
</evidence>
<comment type="caution">
    <text evidence="11">The sequence shown here is derived from an EMBL/GenBank/DDBJ whole genome shotgun (WGS) entry which is preliminary data.</text>
</comment>
<evidence type="ECO:0000256" key="4">
    <source>
        <dbReference type="ARBA" id="ARBA00022692"/>
    </source>
</evidence>
<evidence type="ECO:0000256" key="5">
    <source>
        <dbReference type="ARBA" id="ARBA00022989"/>
    </source>
</evidence>
<dbReference type="InterPro" id="IPR013685">
    <property type="entry name" value="POTRA_FtsQ_type"/>
</dbReference>
<evidence type="ECO:0000256" key="1">
    <source>
        <dbReference type="ARBA" id="ARBA00004370"/>
    </source>
</evidence>
<feature type="transmembrane region" description="Helical" evidence="9">
    <location>
        <begin position="88"/>
        <end position="110"/>
    </location>
</feature>
<accession>A0A9D1Y1T5</accession>
<evidence type="ECO:0000256" key="3">
    <source>
        <dbReference type="ARBA" id="ARBA00022618"/>
    </source>
</evidence>
<feature type="region of interest" description="Disordered" evidence="8">
    <location>
        <begin position="1"/>
        <end position="78"/>
    </location>
</feature>
<evidence type="ECO:0000256" key="9">
    <source>
        <dbReference type="SAM" id="Phobius"/>
    </source>
</evidence>
<keyword evidence="3" id="KW-0132">Cell division</keyword>